<reference evidence="6 7" key="1">
    <citation type="journal article" date="2023" name="Microbiol. Spectr.">
        <title>Symbiosis of Carpenter Bees with Uncharacterized Lactic Acid Bacteria Showing NAD Auxotrophy.</title>
        <authorList>
            <person name="Kawasaki S."/>
            <person name="Ozawa K."/>
            <person name="Mori T."/>
            <person name="Yamamoto A."/>
            <person name="Ito M."/>
            <person name="Ohkuma M."/>
            <person name="Sakamoto M."/>
            <person name="Matsutani M."/>
        </authorList>
    </citation>
    <scope>NUCLEOTIDE SEQUENCE [LARGE SCALE GENOMIC DNA]</scope>
    <source>
        <strain evidence="6 7">KimC2</strain>
    </source>
</reference>
<evidence type="ECO:0000259" key="5">
    <source>
        <dbReference type="PROSITE" id="PS50126"/>
    </source>
</evidence>
<feature type="region of interest" description="Disordered" evidence="4">
    <location>
        <begin position="357"/>
        <end position="404"/>
    </location>
</feature>
<dbReference type="GO" id="GO:0006412">
    <property type="term" value="P:translation"/>
    <property type="evidence" value="ECO:0007669"/>
    <property type="project" value="TreeGrafter"/>
</dbReference>
<evidence type="ECO:0000313" key="6">
    <source>
        <dbReference type="EMBL" id="BDR56540.1"/>
    </source>
</evidence>
<dbReference type="Gene3D" id="2.40.50.140">
    <property type="entry name" value="Nucleic acid-binding proteins"/>
    <property type="match status" value="4"/>
</dbReference>
<dbReference type="RefSeq" id="WP_317694779.1">
    <property type="nucleotide sequence ID" value="NZ_AP026801.1"/>
</dbReference>
<evidence type="ECO:0000256" key="1">
    <source>
        <dbReference type="ARBA" id="ARBA00006767"/>
    </source>
</evidence>
<keyword evidence="3" id="KW-0687">Ribonucleoprotein</keyword>
<dbReference type="InterPro" id="IPR003029">
    <property type="entry name" value="S1_domain"/>
</dbReference>
<dbReference type="SUPFAM" id="SSF50249">
    <property type="entry name" value="Nucleic acid-binding proteins"/>
    <property type="match status" value="4"/>
</dbReference>
<dbReference type="PRINTS" id="PR00681">
    <property type="entry name" value="RIBOSOMALS1"/>
</dbReference>
<organism evidence="6 7">
    <name type="scientific">Xylocopilactobacillus apis</name>
    <dbReference type="NCBI Taxonomy" id="2932183"/>
    <lineage>
        <taxon>Bacteria</taxon>
        <taxon>Bacillati</taxon>
        <taxon>Bacillota</taxon>
        <taxon>Bacilli</taxon>
        <taxon>Lactobacillales</taxon>
        <taxon>Lactobacillaceae</taxon>
        <taxon>Xylocopilactobacillus</taxon>
    </lineage>
</organism>
<dbReference type="InterPro" id="IPR012340">
    <property type="entry name" value="NA-bd_OB-fold"/>
</dbReference>
<dbReference type="GO" id="GO:0003735">
    <property type="term" value="F:structural constituent of ribosome"/>
    <property type="evidence" value="ECO:0007669"/>
    <property type="project" value="TreeGrafter"/>
</dbReference>
<dbReference type="FunFam" id="2.40.50.140:FF:000051">
    <property type="entry name" value="RNA-binding transcriptional accessory protein"/>
    <property type="match status" value="2"/>
</dbReference>
<protein>
    <submittedName>
        <fullName evidence="6">30S ribosomal protein S1</fullName>
    </submittedName>
</protein>
<dbReference type="InterPro" id="IPR035104">
    <property type="entry name" value="Ribosomal_protein_S1-like"/>
</dbReference>
<dbReference type="GO" id="GO:0022627">
    <property type="term" value="C:cytosolic small ribosomal subunit"/>
    <property type="evidence" value="ECO:0007669"/>
    <property type="project" value="TreeGrafter"/>
</dbReference>
<evidence type="ECO:0000256" key="2">
    <source>
        <dbReference type="ARBA" id="ARBA00022980"/>
    </source>
</evidence>
<dbReference type="SMART" id="SM00316">
    <property type="entry name" value="S1"/>
    <property type="match status" value="4"/>
</dbReference>
<dbReference type="Proteomes" id="UP001321804">
    <property type="component" value="Chromosome"/>
</dbReference>
<dbReference type="Pfam" id="PF00575">
    <property type="entry name" value="S1"/>
    <property type="match status" value="4"/>
</dbReference>
<keyword evidence="7" id="KW-1185">Reference proteome</keyword>
<feature type="domain" description="S1 motif" evidence="5">
    <location>
        <begin position="24"/>
        <end position="97"/>
    </location>
</feature>
<feature type="domain" description="S1 motif" evidence="5">
    <location>
        <begin position="287"/>
        <end position="356"/>
    </location>
</feature>
<dbReference type="PANTHER" id="PTHR10724:SF7">
    <property type="entry name" value="SMALL RIBOSOMAL SUBUNIT PROTEIN BS1C"/>
    <property type="match status" value="1"/>
</dbReference>
<accession>A0AAU9D2M1</accession>
<dbReference type="InterPro" id="IPR050437">
    <property type="entry name" value="Ribos_protein_bS1-like"/>
</dbReference>
<evidence type="ECO:0000313" key="7">
    <source>
        <dbReference type="Proteomes" id="UP001321804"/>
    </source>
</evidence>
<dbReference type="EMBL" id="AP026801">
    <property type="protein sequence ID" value="BDR56540.1"/>
    <property type="molecule type" value="Genomic_DNA"/>
</dbReference>
<dbReference type="CDD" id="cd05687">
    <property type="entry name" value="S1_RPS1_repeat_ec1_hs1"/>
    <property type="match status" value="1"/>
</dbReference>
<dbReference type="PROSITE" id="PS50126">
    <property type="entry name" value="S1"/>
    <property type="match status" value="4"/>
</dbReference>
<dbReference type="CDD" id="cd05688">
    <property type="entry name" value="S1_RPS1_repeat_ec3"/>
    <property type="match status" value="1"/>
</dbReference>
<evidence type="ECO:0000256" key="4">
    <source>
        <dbReference type="SAM" id="MobiDB-lite"/>
    </source>
</evidence>
<dbReference type="PANTHER" id="PTHR10724">
    <property type="entry name" value="30S RIBOSOMAL PROTEIN S1"/>
    <property type="match status" value="1"/>
</dbReference>
<name>A0AAU9D2M1_9LACO</name>
<feature type="domain" description="S1 motif" evidence="5">
    <location>
        <begin position="202"/>
        <end position="270"/>
    </location>
</feature>
<dbReference type="NCBIfam" id="NF005208">
    <property type="entry name" value="PRK06676.1"/>
    <property type="match status" value="1"/>
</dbReference>
<comment type="similarity">
    <text evidence="1">Belongs to the bacterial ribosomal protein bS1 family.</text>
</comment>
<evidence type="ECO:0000256" key="3">
    <source>
        <dbReference type="ARBA" id="ARBA00023274"/>
    </source>
</evidence>
<dbReference type="GO" id="GO:0003729">
    <property type="term" value="F:mRNA binding"/>
    <property type="evidence" value="ECO:0007669"/>
    <property type="project" value="UniProtKB-ARBA"/>
</dbReference>
<sequence length="404" mass="44896">MSDNLSDSQQMAQALDESLNVNLGDVVKAEILQVDDNQLVVSILGTGLEGVVPERELSTQRIDDIHDSFKSGDDLDLVVISKFGADKENGNFLLSRKRIEAQKQWSELEERLKKEDTLSAHVVKAVKGGLLADVGGVVGFIPSSRIESYFVRNLKQYIGQDLKVKVIEIEPSENRLILSRRDFVQEEKKEKFDELAGRIHEGDEVTGKVTRITPFGAFVDIDGIDCLIHISEISRKRVSDPNDVLSVGDEVTAKVIRIDNEKERISLSLKALEPTPWDNISDTVKVGETLDGKVKRLTSFGAFVEVLPEIEGLVHISQISHKHIATPSEVLKVGQEVKVKVIDLDKDSKRLSLSIKALEENPKDKEDRPAKSENSSGDNMKYKPTETSGFSIGDIIESKQEETK</sequence>
<dbReference type="AlphaFoldDB" id="A0AAU9D2M1"/>
<keyword evidence="2 6" id="KW-0689">Ribosomal protein</keyword>
<dbReference type="CDD" id="cd04465">
    <property type="entry name" value="S1_RPS1_repeat_ec2_hs2"/>
    <property type="match status" value="1"/>
</dbReference>
<proteinExistence type="inferred from homology"/>
<gene>
    <name evidence="6" type="primary">rpsA</name>
    <name evidence="6" type="ORF">KIMC2_11020</name>
</gene>
<dbReference type="KEGG" id="xak:KIMC2_11020"/>
<feature type="domain" description="S1 motif" evidence="5">
    <location>
        <begin position="115"/>
        <end position="181"/>
    </location>
</feature>
<feature type="compositionally biased region" description="Basic and acidic residues" evidence="4">
    <location>
        <begin position="357"/>
        <end position="371"/>
    </location>
</feature>